<accession>A0ABV0T245</accession>
<evidence type="ECO:0000313" key="2">
    <source>
        <dbReference type="Proteomes" id="UP001482620"/>
    </source>
</evidence>
<name>A0ABV0T245_9TELE</name>
<dbReference type="EMBL" id="JAHRIQ010015519">
    <property type="protein sequence ID" value="MEQ2226559.1"/>
    <property type="molecule type" value="Genomic_DNA"/>
</dbReference>
<proteinExistence type="predicted"/>
<evidence type="ECO:0000313" key="1">
    <source>
        <dbReference type="EMBL" id="MEQ2226559.1"/>
    </source>
</evidence>
<protein>
    <submittedName>
        <fullName evidence="1">Uncharacterized protein</fullName>
    </submittedName>
</protein>
<gene>
    <name evidence="1" type="ORF">ILYODFUR_028603</name>
</gene>
<sequence>MLNVLYHLSFRASRVTVDLREDKDLLDLLELRALLELQDQMDQQGLQVNKEFLLIFSDCMWNKQHKAVQWKSERQSWTGTRNCPRHFEQRLAHQVLMERP</sequence>
<comment type="caution">
    <text evidence="1">The sequence shown here is derived from an EMBL/GenBank/DDBJ whole genome shotgun (WGS) entry which is preliminary data.</text>
</comment>
<reference evidence="1 2" key="1">
    <citation type="submission" date="2021-06" db="EMBL/GenBank/DDBJ databases">
        <authorList>
            <person name="Palmer J.M."/>
        </authorList>
    </citation>
    <scope>NUCLEOTIDE SEQUENCE [LARGE SCALE GENOMIC DNA]</scope>
    <source>
        <strain evidence="2">if_2019</strain>
        <tissue evidence="1">Muscle</tissue>
    </source>
</reference>
<dbReference type="Proteomes" id="UP001482620">
    <property type="component" value="Unassembled WGS sequence"/>
</dbReference>
<organism evidence="1 2">
    <name type="scientific">Ilyodon furcidens</name>
    <name type="common">goldbreast splitfin</name>
    <dbReference type="NCBI Taxonomy" id="33524"/>
    <lineage>
        <taxon>Eukaryota</taxon>
        <taxon>Metazoa</taxon>
        <taxon>Chordata</taxon>
        <taxon>Craniata</taxon>
        <taxon>Vertebrata</taxon>
        <taxon>Euteleostomi</taxon>
        <taxon>Actinopterygii</taxon>
        <taxon>Neopterygii</taxon>
        <taxon>Teleostei</taxon>
        <taxon>Neoteleostei</taxon>
        <taxon>Acanthomorphata</taxon>
        <taxon>Ovalentaria</taxon>
        <taxon>Atherinomorphae</taxon>
        <taxon>Cyprinodontiformes</taxon>
        <taxon>Goodeidae</taxon>
        <taxon>Ilyodon</taxon>
    </lineage>
</organism>
<keyword evidence="2" id="KW-1185">Reference proteome</keyword>